<proteinExistence type="predicted"/>
<dbReference type="Proteomes" id="UP001321473">
    <property type="component" value="Unassembled WGS sequence"/>
</dbReference>
<dbReference type="InterPro" id="IPR043502">
    <property type="entry name" value="DNA/RNA_pol_sf"/>
</dbReference>
<comment type="caution">
    <text evidence="1">The sequence shown here is derived from an EMBL/GenBank/DDBJ whole genome shotgun (WGS) entry which is preliminary data.</text>
</comment>
<protein>
    <submittedName>
        <fullName evidence="1">Uncharacterized protein</fullName>
    </submittedName>
</protein>
<name>A0AAQ4D9G4_AMBAM</name>
<dbReference type="AlphaFoldDB" id="A0AAQ4D9G4"/>
<dbReference type="SUPFAM" id="SSF56672">
    <property type="entry name" value="DNA/RNA polymerases"/>
    <property type="match status" value="1"/>
</dbReference>
<dbReference type="Gene3D" id="3.10.10.10">
    <property type="entry name" value="HIV Type 1 Reverse Transcriptase, subunit A, domain 1"/>
    <property type="match status" value="1"/>
</dbReference>
<dbReference type="GO" id="GO:0071897">
    <property type="term" value="P:DNA biosynthetic process"/>
    <property type="evidence" value="ECO:0007669"/>
    <property type="project" value="UniProtKB-ARBA"/>
</dbReference>
<dbReference type="EMBL" id="JARKHS020033409">
    <property type="protein sequence ID" value="KAK8759104.1"/>
    <property type="molecule type" value="Genomic_DNA"/>
</dbReference>
<evidence type="ECO:0000313" key="2">
    <source>
        <dbReference type="Proteomes" id="UP001321473"/>
    </source>
</evidence>
<gene>
    <name evidence="1" type="ORF">V5799_003263</name>
</gene>
<sequence length="62" mass="6690">MEQLGIISVVTTSEYATPAVPVIKQDCSIQICGDYKTTVNPCLDVDRYPLPKVDALFTALSG</sequence>
<keyword evidence="2" id="KW-1185">Reference proteome</keyword>
<feature type="non-terminal residue" evidence="1">
    <location>
        <position position="62"/>
    </location>
</feature>
<accession>A0AAQ4D9G4</accession>
<evidence type="ECO:0000313" key="1">
    <source>
        <dbReference type="EMBL" id="KAK8759104.1"/>
    </source>
</evidence>
<organism evidence="1 2">
    <name type="scientific">Amblyomma americanum</name>
    <name type="common">Lone star tick</name>
    <dbReference type="NCBI Taxonomy" id="6943"/>
    <lineage>
        <taxon>Eukaryota</taxon>
        <taxon>Metazoa</taxon>
        <taxon>Ecdysozoa</taxon>
        <taxon>Arthropoda</taxon>
        <taxon>Chelicerata</taxon>
        <taxon>Arachnida</taxon>
        <taxon>Acari</taxon>
        <taxon>Parasitiformes</taxon>
        <taxon>Ixodida</taxon>
        <taxon>Ixodoidea</taxon>
        <taxon>Ixodidae</taxon>
        <taxon>Amblyomminae</taxon>
        <taxon>Amblyomma</taxon>
    </lineage>
</organism>
<reference evidence="1 2" key="1">
    <citation type="journal article" date="2023" name="Arcadia Sci">
        <title>De novo assembly of a long-read Amblyomma americanum tick genome.</title>
        <authorList>
            <person name="Chou S."/>
            <person name="Poskanzer K.E."/>
            <person name="Rollins M."/>
            <person name="Thuy-Boun P.S."/>
        </authorList>
    </citation>
    <scope>NUCLEOTIDE SEQUENCE [LARGE SCALE GENOMIC DNA]</scope>
    <source>
        <strain evidence="1">F_SG_1</strain>
        <tissue evidence="1">Salivary glands</tissue>
    </source>
</reference>